<dbReference type="InterPro" id="IPR001708">
    <property type="entry name" value="YidC/ALB3/OXA1/COX18"/>
</dbReference>
<feature type="transmembrane region" description="Helical" evidence="13">
    <location>
        <begin position="178"/>
        <end position="202"/>
    </location>
</feature>
<keyword evidence="6 13" id="KW-0472">Membrane</keyword>
<name>A0ABV2QN13_9MICO</name>
<evidence type="ECO:0000256" key="2">
    <source>
        <dbReference type="ARBA" id="ARBA00010527"/>
    </source>
</evidence>
<evidence type="ECO:0000256" key="3">
    <source>
        <dbReference type="ARBA" id="ARBA00015325"/>
    </source>
</evidence>
<evidence type="ECO:0000256" key="13">
    <source>
        <dbReference type="SAM" id="Phobius"/>
    </source>
</evidence>
<dbReference type="Proteomes" id="UP001549257">
    <property type="component" value="Unassembled WGS sequence"/>
</dbReference>
<evidence type="ECO:0000256" key="4">
    <source>
        <dbReference type="ARBA" id="ARBA00022692"/>
    </source>
</evidence>
<evidence type="ECO:0000256" key="9">
    <source>
        <dbReference type="ARBA" id="ARBA00031538"/>
    </source>
</evidence>
<feature type="transmembrane region" description="Helical" evidence="13">
    <location>
        <begin position="20"/>
        <end position="41"/>
    </location>
</feature>
<dbReference type="NCBIfam" id="TIGR03592">
    <property type="entry name" value="yidC_oxa1_cterm"/>
    <property type="match status" value="1"/>
</dbReference>
<evidence type="ECO:0000256" key="6">
    <source>
        <dbReference type="ARBA" id="ARBA00023136"/>
    </source>
</evidence>
<evidence type="ECO:0000256" key="1">
    <source>
        <dbReference type="ARBA" id="ARBA00004141"/>
    </source>
</evidence>
<comment type="function">
    <text evidence="7">Required for the insertion and/or proper folding and/or complex formation of integral membrane proteins into the membrane. Involved in integration of membrane proteins that insert both dependently and independently of the Sec translocase complex, as well as at least some lipoproteins. Aids folding of multispanning membrane proteins.</text>
</comment>
<dbReference type="Pfam" id="PF02096">
    <property type="entry name" value="60KD_IMP"/>
    <property type="match status" value="1"/>
</dbReference>
<feature type="transmembrane region" description="Helical" evidence="13">
    <location>
        <begin position="47"/>
        <end position="68"/>
    </location>
</feature>
<organism evidence="15 16">
    <name type="scientific">Conyzicola nivalis</name>
    <dbReference type="NCBI Taxonomy" id="1477021"/>
    <lineage>
        <taxon>Bacteria</taxon>
        <taxon>Bacillati</taxon>
        <taxon>Actinomycetota</taxon>
        <taxon>Actinomycetes</taxon>
        <taxon>Micrococcales</taxon>
        <taxon>Microbacteriaceae</taxon>
        <taxon>Conyzicola</taxon>
    </lineage>
</organism>
<keyword evidence="5 13" id="KW-1133">Transmembrane helix</keyword>
<comment type="caution">
    <text evidence="15">The sequence shown here is derived from an EMBL/GenBank/DDBJ whole genome shotgun (WGS) entry which is preliminary data.</text>
</comment>
<keyword evidence="4 12" id="KW-0812">Transmembrane</keyword>
<sequence length="264" mass="28248">MRGHTAPIHSQREDTFTVDIYTFGPIAAVLDAAYGVVAGLQHTLDPIAGGASAALAIVIITLALRLLLIPVGASQVRAEFTRRRLAPRLQELQKKYKKNPELLQKKMLELYTSEKASPIAGVLPALAQAPVLSIVYGLFILPTINGHDNGLLAENLFGAPLASSFTHLLTTGAIGPELLVYAALLVVIAAVAFTSRRVALAFNRPADDAAPAMARVNSVLSWLPFITVLFAALVPLAATVYLTVTTTWTLVERALLRRHYAPAA</sequence>
<dbReference type="PANTHER" id="PTHR12428:SF65">
    <property type="entry name" value="CYTOCHROME C OXIDASE ASSEMBLY PROTEIN COX18, MITOCHONDRIAL"/>
    <property type="match status" value="1"/>
</dbReference>
<accession>A0ABV2QN13</accession>
<feature type="domain" description="Membrane insertase YidC/Oxa/ALB C-terminal" evidence="14">
    <location>
        <begin position="54"/>
        <end position="257"/>
    </location>
</feature>
<dbReference type="PANTHER" id="PTHR12428">
    <property type="entry name" value="OXA1"/>
    <property type="match status" value="1"/>
</dbReference>
<protein>
    <recommendedName>
        <fullName evidence="3">Membrane protein insertase YidC</fullName>
    </recommendedName>
    <alternativeName>
        <fullName evidence="11">Foldase YidC</fullName>
    </alternativeName>
    <alternativeName>
        <fullName evidence="10">Membrane integrase YidC</fullName>
    </alternativeName>
    <alternativeName>
        <fullName evidence="9">Membrane protein YidC</fullName>
    </alternativeName>
</protein>
<evidence type="ECO:0000256" key="7">
    <source>
        <dbReference type="ARBA" id="ARBA00025034"/>
    </source>
</evidence>
<gene>
    <name evidence="15" type="ORF">ABIE21_001397</name>
</gene>
<evidence type="ECO:0000256" key="5">
    <source>
        <dbReference type="ARBA" id="ARBA00022989"/>
    </source>
</evidence>
<evidence type="ECO:0000259" key="14">
    <source>
        <dbReference type="Pfam" id="PF02096"/>
    </source>
</evidence>
<comment type="subunit">
    <text evidence="8">Interacts with the Sec translocase complex via SecD. Specifically interacts with transmembrane segments of nascent integral membrane proteins during membrane integration.</text>
</comment>
<evidence type="ECO:0000256" key="12">
    <source>
        <dbReference type="RuleBase" id="RU003945"/>
    </source>
</evidence>
<comment type="similarity">
    <text evidence="2">Belongs to the OXA1/ALB3/YidC family. Type 1 subfamily.</text>
</comment>
<reference evidence="15 16" key="1">
    <citation type="submission" date="2024-06" db="EMBL/GenBank/DDBJ databases">
        <title>Sorghum-associated microbial communities from plants grown in Nebraska, USA.</title>
        <authorList>
            <person name="Schachtman D."/>
        </authorList>
    </citation>
    <scope>NUCLEOTIDE SEQUENCE [LARGE SCALE GENOMIC DNA]</scope>
    <source>
        <strain evidence="15 16">2857</strain>
    </source>
</reference>
<comment type="subcellular location">
    <subcellularLocation>
        <location evidence="1 12">Membrane</location>
        <topology evidence="1 12">Multi-pass membrane protein</topology>
    </subcellularLocation>
</comment>
<evidence type="ECO:0000256" key="11">
    <source>
        <dbReference type="ARBA" id="ARBA00033342"/>
    </source>
</evidence>
<proteinExistence type="inferred from homology"/>
<keyword evidence="16" id="KW-1185">Reference proteome</keyword>
<evidence type="ECO:0000256" key="8">
    <source>
        <dbReference type="ARBA" id="ARBA00026028"/>
    </source>
</evidence>
<dbReference type="InterPro" id="IPR028055">
    <property type="entry name" value="YidC/Oxa/ALB_C"/>
</dbReference>
<evidence type="ECO:0000313" key="16">
    <source>
        <dbReference type="Proteomes" id="UP001549257"/>
    </source>
</evidence>
<dbReference type="EMBL" id="JBEPSJ010000001">
    <property type="protein sequence ID" value="MET4581907.1"/>
    <property type="molecule type" value="Genomic_DNA"/>
</dbReference>
<evidence type="ECO:0000256" key="10">
    <source>
        <dbReference type="ARBA" id="ARBA00033245"/>
    </source>
</evidence>
<feature type="transmembrane region" description="Helical" evidence="13">
    <location>
        <begin position="222"/>
        <end position="251"/>
    </location>
</feature>
<evidence type="ECO:0000313" key="15">
    <source>
        <dbReference type="EMBL" id="MET4581907.1"/>
    </source>
</evidence>